<accession>A0A1A9K7Y9</accession>
<name>A0A1A9K7Y9_9PSED</name>
<protein>
    <submittedName>
        <fullName evidence="1">Uncharacterized protein</fullName>
    </submittedName>
</protein>
<evidence type="ECO:0000313" key="1">
    <source>
        <dbReference type="EMBL" id="ANI13103.1"/>
    </source>
</evidence>
<dbReference type="Proteomes" id="UP000077748">
    <property type="component" value="Chromosome"/>
</dbReference>
<reference evidence="1 2" key="1">
    <citation type="submission" date="2016-05" db="EMBL/GenBank/DDBJ databases">
        <title>Genome Sequence of Pseudomonas citronellolis Strain SJTE-3, an Estrogens and Persistent Organic Pollutants degradation strain.</title>
        <authorList>
            <person name="Liang R."/>
        </authorList>
    </citation>
    <scope>NUCLEOTIDE SEQUENCE [LARGE SCALE GENOMIC DNA]</scope>
    <source>
        <strain evidence="1 2">SJTE-3</strain>
    </source>
</reference>
<proteinExistence type="predicted"/>
<evidence type="ECO:0000313" key="2">
    <source>
        <dbReference type="Proteomes" id="UP000077748"/>
    </source>
</evidence>
<organism evidence="1 2">
    <name type="scientific">Pseudomonas citronellolis</name>
    <dbReference type="NCBI Taxonomy" id="53408"/>
    <lineage>
        <taxon>Bacteria</taxon>
        <taxon>Pseudomonadati</taxon>
        <taxon>Pseudomonadota</taxon>
        <taxon>Gammaproteobacteria</taxon>
        <taxon>Pseudomonadales</taxon>
        <taxon>Pseudomonadaceae</taxon>
        <taxon>Pseudomonas</taxon>
    </lineage>
</organism>
<dbReference type="AlphaFoldDB" id="A0A1A9K7Y9"/>
<dbReference type="RefSeq" id="WP_064581841.1">
    <property type="nucleotide sequence ID" value="NZ_CP015878.1"/>
</dbReference>
<sequence length="119" mass="12755">MSLYRKLAVVLLLIGLGVAVGAWLAARHLRPQLDAARVESALCAQGRSTLQAQLTEQNRRLDELALAARKREIDAAQALRAAQVQADAHEAAAQRLLAGHSDGEDCAAARQLIDQELAP</sequence>
<dbReference type="EMBL" id="CP015878">
    <property type="protein sequence ID" value="ANI13103.1"/>
    <property type="molecule type" value="Genomic_DNA"/>
</dbReference>
<gene>
    <name evidence="1" type="ORF">A9C11_03485</name>
</gene>